<dbReference type="EMBL" id="ML208374">
    <property type="protein sequence ID" value="TFK67500.1"/>
    <property type="molecule type" value="Genomic_DNA"/>
</dbReference>
<organism evidence="1 2">
    <name type="scientific">Pluteus cervinus</name>
    <dbReference type="NCBI Taxonomy" id="181527"/>
    <lineage>
        <taxon>Eukaryota</taxon>
        <taxon>Fungi</taxon>
        <taxon>Dikarya</taxon>
        <taxon>Basidiomycota</taxon>
        <taxon>Agaricomycotina</taxon>
        <taxon>Agaricomycetes</taxon>
        <taxon>Agaricomycetidae</taxon>
        <taxon>Agaricales</taxon>
        <taxon>Pluteineae</taxon>
        <taxon>Pluteaceae</taxon>
        <taxon>Pluteus</taxon>
    </lineage>
</organism>
<reference evidence="1 2" key="1">
    <citation type="journal article" date="2019" name="Nat. Ecol. Evol.">
        <title>Megaphylogeny resolves global patterns of mushroom evolution.</title>
        <authorList>
            <person name="Varga T."/>
            <person name="Krizsan K."/>
            <person name="Foldi C."/>
            <person name="Dima B."/>
            <person name="Sanchez-Garcia M."/>
            <person name="Sanchez-Ramirez S."/>
            <person name="Szollosi G.J."/>
            <person name="Szarkandi J.G."/>
            <person name="Papp V."/>
            <person name="Albert L."/>
            <person name="Andreopoulos W."/>
            <person name="Angelini C."/>
            <person name="Antonin V."/>
            <person name="Barry K.W."/>
            <person name="Bougher N.L."/>
            <person name="Buchanan P."/>
            <person name="Buyck B."/>
            <person name="Bense V."/>
            <person name="Catcheside P."/>
            <person name="Chovatia M."/>
            <person name="Cooper J."/>
            <person name="Damon W."/>
            <person name="Desjardin D."/>
            <person name="Finy P."/>
            <person name="Geml J."/>
            <person name="Haridas S."/>
            <person name="Hughes K."/>
            <person name="Justo A."/>
            <person name="Karasinski D."/>
            <person name="Kautmanova I."/>
            <person name="Kiss B."/>
            <person name="Kocsube S."/>
            <person name="Kotiranta H."/>
            <person name="LaButti K.M."/>
            <person name="Lechner B.E."/>
            <person name="Liimatainen K."/>
            <person name="Lipzen A."/>
            <person name="Lukacs Z."/>
            <person name="Mihaltcheva S."/>
            <person name="Morgado L.N."/>
            <person name="Niskanen T."/>
            <person name="Noordeloos M.E."/>
            <person name="Ohm R.A."/>
            <person name="Ortiz-Santana B."/>
            <person name="Ovrebo C."/>
            <person name="Racz N."/>
            <person name="Riley R."/>
            <person name="Savchenko A."/>
            <person name="Shiryaev A."/>
            <person name="Soop K."/>
            <person name="Spirin V."/>
            <person name="Szebenyi C."/>
            <person name="Tomsovsky M."/>
            <person name="Tulloss R.E."/>
            <person name="Uehling J."/>
            <person name="Grigoriev I.V."/>
            <person name="Vagvolgyi C."/>
            <person name="Papp T."/>
            <person name="Martin F.M."/>
            <person name="Miettinen O."/>
            <person name="Hibbett D.S."/>
            <person name="Nagy L.G."/>
        </authorList>
    </citation>
    <scope>NUCLEOTIDE SEQUENCE [LARGE SCALE GENOMIC DNA]</scope>
    <source>
        <strain evidence="1 2">NL-1719</strain>
    </source>
</reference>
<name>A0ACD3AP64_9AGAR</name>
<dbReference type="Proteomes" id="UP000308600">
    <property type="component" value="Unassembled WGS sequence"/>
</dbReference>
<gene>
    <name evidence="1" type="ORF">BDN72DRAFT_94932</name>
</gene>
<accession>A0ACD3AP64</accession>
<evidence type="ECO:0000313" key="2">
    <source>
        <dbReference type="Proteomes" id="UP000308600"/>
    </source>
</evidence>
<evidence type="ECO:0000313" key="1">
    <source>
        <dbReference type="EMBL" id="TFK67500.1"/>
    </source>
</evidence>
<keyword evidence="2" id="KW-1185">Reference proteome</keyword>
<proteinExistence type="predicted"/>
<sequence>MPHTSAQNHHSHSYLDAQRKIDAEISELKARIVSLKASRNALAPISQLHSEILQEIFLFVHQGSHPKGNGSLLVTWISRAWRELAHHTINLWTSIDLTHPDAIQAALARTKSCDLHFRLGCRSRAEFRRLTSSLPFCLQELGRTKTLVILCRNFILKGTDAQWTAPAPILTELRLRGAFLSPNMFSGTCPSLQILDLSLCAIDWETFPAFSNLKSLRIGSPRPNVTVDNIMTILREPIHYPQPSLDRVPLPLDNLRLFSLDDRSLNNTKALLKKISLPRHATTQLGVYDWGNPAIADTLLASRNISQWEIFCLDITADEHSVTVKIRETELNRDSGTTSTSTASTCTPSQVTHTFLIHDGAEASNWFAYFAGPGTVRELSVDSMFFSDLIASFQEQDDRLRAVLGAEEELGESLNQEEVTMGRPIITFQHLQGLRIGGGEYPVRLRDEVCWSSQSTGYVAYLEHPWVISNLLMWMNGRNRIRTSRTRF</sequence>
<protein>
    <submittedName>
        <fullName evidence="1">Uncharacterized protein</fullName>
    </submittedName>
</protein>